<name>A0ACC0U5T1_9AGAM</name>
<dbReference type="Proteomes" id="UP001207468">
    <property type="component" value="Unassembled WGS sequence"/>
</dbReference>
<comment type="caution">
    <text evidence="1">The sequence shown here is derived from an EMBL/GenBank/DDBJ whole genome shotgun (WGS) entry which is preliminary data.</text>
</comment>
<dbReference type="EMBL" id="JAGFNK010000141">
    <property type="protein sequence ID" value="KAI9507063.1"/>
    <property type="molecule type" value="Genomic_DNA"/>
</dbReference>
<gene>
    <name evidence="1" type="ORF">F5148DRAFT_1285673</name>
</gene>
<organism evidence="1 2">
    <name type="scientific">Russula earlei</name>
    <dbReference type="NCBI Taxonomy" id="71964"/>
    <lineage>
        <taxon>Eukaryota</taxon>
        <taxon>Fungi</taxon>
        <taxon>Dikarya</taxon>
        <taxon>Basidiomycota</taxon>
        <taxon>Agaricomycotina</taxon>
        <taxon>Agaricomycetes</taxon>
        <taxon>Russulales</taxon>
        <taxon>Russulaceae</taxon>
        <taxon>Russula</taxon>
    </lineage>
</organism>
<sequence>MTDLTLLHSPSALYLPQTKEPGLRFTLNRPFLPTPPVVTVQMVDTGSPPPPPVVVQDDALLSPPRPNSRSKKPAALPPPRSSSAPLGRPSGTGTSRTVHPPDRAFPRPKTPDFASGPRRNPIPAVVRPPTTISRPKPFWRNTQRSAVTGTSYASSLHPIRRSTFIAAGLRFDKPVADLSALGVESRIGIVVLLPDSIS</sequence>
<reference evidence="1" key="1">
    <citation type="submission" date="2021-03" db="EMBL/GenBank/DDBJ databases">
        <title>Evolutionary priming and transition to the ectomycorrhizal habit in an iconic lineage of mushroom-forming fungi: is preadaptation a requirement?</title>
        <authorList>
            <consortium name="DOE Joint Genome Institute"/>
            <person name="Looney B.P."/>
            <person name="Miyauchi S."/>
            <person name="Morin E."/>
            <person name="Drula E."/>
            <person name="Courty P.E."/>
            <person name="Chicoki N."/>
            <person name="Fauchery L."/>
            <person name="Kohler A."/>
            <person name="Kuo A."/>
            <person name="LaButti K."/>
            <person name="Pangilinan J."/>
            <person name="Lipzen A."/>
            <person name="Riley R."/>
            <person name="Andreopoulos W."/>
            <person name="He G."/>
            <person name="Johnson J."/>
            <person name="Barry K.W."/>
            <person name="Grigoriev I.V."/>
            <person name="Nagy L."/>
            <person name="Hibbett D."/>
            <person name="Henrissat B."/>
            <person name="Matheny P.B."/>
            <person name="Labbe J."/>
            <person name="Martin A.F."/>
        </authorList>
    </citation>
    <scope>NUCLEOTIDE SEQUENCE</scope>
    <source>
        <strain evidence="1">BPL698</strain>
    </source>
</reference>
<evidence type="ECO:0000313" key="2">
    <source>
        <dbReference type="Proteomes" id="UP001207468"/>
    </source>
</evidence>
<accession>A0ACC0U5T1</accession>
<protein>
    <submittedName>
        <fullName evidence="1">Uncharacterized protein</fullName>
    </submittedName>
</protein>
<evidence type="ECO:0000313" key="1">
    <source>
        <dbReference type="EMBL" id="KAI9507063.1"/>
    </source>
</evidence>
<keyword evidence="2" id="KW-1185">Reference proteome</keyword>
<proteinExistence type="predicted"/>